<keyword evidence="2" id="KW-1185">Reference proteome</keyword>
<sequence>MKLDTSLIITAFKDIILPVQENPFLSQALFIFFSTTPMVSSSLVEKQMAQSILLGIKANQNLILDHDPSKYEAFLQLLINCLKYSPLATALSKTQNVLLALLSRAYSIARYERVHHNYYI</sequence>
<dbReference type="EMBL" id="OX465080">
    <property type="protein sequence ID" value="CAI9280418.1"/>
    <property type="molecule type" value="Genomic_DNA"/>
</dbReference>
<proteinExistence type="predicted"/>
<dbReference type="Proteomes" id="UP001177003">
    <property type="component" value="Chromosome 4"/>
</dbReference>
<reference evidence="1" key="1">
    <citation type="submission" date="2023-04" db="EMBL/GenBank/DDBJ databases">
        <authorList>
            <person name="Vijverberg K."/>
            <person name="Xiong W."/>
            <person name="Schranz E."/>
        </authorList>
    </citation>
    <scope>NUCLEOTIDE SEQUENCE</scope>
</reference>
<organism evidence="1 2">
    <name type="scientific">Lactuca saligna</name>
    <name type="common">Willowleaf lettuce</name>
    <dbReference type="NCBI Taxonomy" id="75948"/>
    <lineage>
        <taxon>Eukaryota</taxon>
        <taxon>Viridiplantae</taxon>
        <taxon>Streptophyta</taxon>
        <taxon>Embryophyta</taxon>
        <taxon>Tracheophyta</taxon>
        <taxon>Spermatophyta</taxon>
        <taxon>Magnoliopsida</taxon>
        <taxon>eudicotyledons</taxon>
        <taxon>Gunneridae</taxon>
        <taxon>Pentapetalae</taxon>
        <taxon>asterids</taxon>
        <taxon>campanulids</taxon>
        <taxon>Asterales</taxon>
        <taxon>Asteraceae</taxon>
        <taxon>Cichorioideae</taxon>
        <taxon>Cichorieae</taxon>
        <taxon>Lactucinae</taxon>
        <taxon>Lactuca</taxon>
    </lineage>
</organism>
<name>A0AA35YUC7_LACSI</name>
<dbReference type="AlphaFoldDB" id="A0AA35YUC7"/>
<evidence type="ECO:0000313" key="1">
    <source>
        <dbReference type="EMBL" id="CAI9280418.1"/>
    </source>
</evidence>
<gene>
    <name evidence="1" type="ORF">LSALG_LOCUS20163</name>
</gene>
<accession>A0AA35YUC7</accession>
<evidence type="ECO:0000313" key="2">
    <source>
        <dbReference type="Proteomes" id="UP001177003"/>
    </source>
</evidence>
<protein>
    <submittedName>
        <fullName evidence="1">Uncharacterized protein</fullName>
    </submittedName>
</protein>